<reference evidence="1 2" key="1">
    <citation type="submission" date="2013-11" db="EMBL/GenBank/DDBJ databases">
        <title>Genome sequencing of Stegodyphus mimosarum.</title>
        <authorList>
            <person name="Bechsgaard J."/>
        </authorList>
    </citation>
    <scope>NUCLEOTIDE SEQUENCE [LARGE SCALE GENOMIC DNA]</scope>
</reference>
<accession>A0A087U1H9</accession>
<organism evidence="1 2">
    <name type="scientific">Stegodyphus mimosarum</name>
    <name type="common">African social velvet spider</name>
    <dbReference type="NCBI Taxonomy" id="407821"/>
    <lineage>
        <taxon>Eukaryota</taxon>
        <taxon>Metazoa</taxon>
        <taxon>Ecdysozoa</taxon>
        <taxon>Arthropoda</taxon>
        <taxon>Chelicerata</taxon>
        <taxon>Arachnida</taxon>
        <taxon>Araneae</taxon>
        <taxon>Araneomorphae</taxon>
        <taxon>Entelegynae</taxon>
        <taxon>Eresoidea</taxon>
        <taxon>Eresidae</taxon>
        <taxon>Stegodyphus</taxon>
    </lineage>
</organism>
<evidence type="ECO:0000313" key="2">
    <source>
        <dbReference type="Proteomes" id="UP000054359"/>
    </source>
</evidence>
<protein>
    <submittedName>
        <fullName evidence="1">Uncharacterized protein</fullName>
    </submittedName>
</protein>
<feature type="non-terminal residue" evidence="1">
    <location>
        <position position="56"/>
    </location>
</feature>
<dbReference type="EMBL" id="KK117707">
    <property type="protein sequence ID" value="KFM71218.1"/>
    <property type="molecule type" value="Genomic_DNA"/>
</dbReference>
<proteinExistence type="predicted"/>
<name>A0A087U1H9_STEMI</name>
<evidence type="ECO:0000313" key="1">
    <source>
        <dbReference type="EMBL" id="KFM71218.1"/>
    </source>
</evidence>
<keyword evidence="2" id="KW-1185">Reference proteome</keyword>
<dbReference type="AlphaFoldDB" id="A0A087U1H9"/>
<sequence>VPLHPRRCLPGLTPPKRCPGYCLVCSLLFSIQNRKRSAELYKHSYVSRNLRGFRCC</sequence>
<dbReference type="Proteomes" id="UP000054359">
    <property type="component" value="Unassembled WGS sequence"/>
</dbReference>
<gene>
    <name evidence="1" type="ORF">X975_23493</name>
</gene>
<feature type="non-terminal residue" evidence="1">
    <location>
        <position position="1"/>
    </location>
</feature>